<dbReference type="PANTHER" id="PTHR40469:SF2">
    <property type="entry name" value="GALACTOSE-BINDING DOMAIN-LIKE SUPERFAMILY PROTEIN"/>
    <property type="match status" value="1"/>
</dbReference>
<reference evidence="2 3" key="1">
    <citation type="journal article" date="2009" name="Stand. Genomic Sci.">
        <title>Complete genome sequence of Pirellula staleyi type strain (ATCC 27377).</title>
        <authorList>
            <person name="Clum A."/>
            <person name="Tindall B.J."/>
            <person name="Sikorski J."/>
            <person name="Ivanova N."/>
            <person name="Mavrommatis K."/>
            <person name="Lucas S."/>
            <person name="Glavina del Rio T."/>
            <person name="Nolan M."/>
            <person name="Chen F."/>
            <person name="Tice H."/>
            <person name="Pitluck S."/>
            <person name="Cheng J.F."/>
            <person name="Chertkov O."/>
            <person name="Brettin T."/>
            <person name="Han C."/>
            <person name="Detter J.C."/>
            <person name="Kuske C."/>
            <person name="Bruce D."/>
            <person name="Goodwin L."/>
            <person name="Ovchinikova G."/>
            <person name="Pati A."/>
            <person name="Mikhailova N."/>
            <person name="Chen A."/>
            <person name="Palaniappan K."/>
            <person name="Land M."/>
            <person name="Hauser L."/>
            <person name="Chang Y.J."/>
            <person name="Jeffries C.D."/>
            <person name="Chain P."/>
            <person name="Rohde M."/>
            <person name="Goker M."/>
            <person name="Bristow J."/>
            <person name="Eisen J.A."/>
            <person name="Markowitz V."/>
            <person name="Hugenholtz P."/>
            <person name="Kyrpides N.C."/>
            <person name="Klenk H.P."/>
            <person name="Lapidus A."/>
        </authorList>
    </citation>
    <scope>NUCLEOTIDE SEQUENCE [LARGE SCALE GENOMIC DNA]</scope>
    <source>
        <strain evidence="3">ATCC 27377 / DSM 6068 / ICPB 4128</strain>
    </source>
</reference>
<dbReference type="OrthoDB" id="251914at2"/>
<dbReference type="HOGENOM" id="CLU_079585_0_0_0"/>
<sequence>MKLKGLLDCFFVRTGFQSKPIAAIDIPGDLFPAANSILFTTSAAGLSTMLCGTISRFVLLTAAFALIGQLDAQNTLAQEPAKRSKQLLLLAQGPDGHPVGTHEYVLGQKRLAELLKPIDGLEIKIEMAEAAWPEKSDALDGADGVVLFLSEGAKWLSAEPRRLEIFHKFAARGGGLTVIHWGMGTRKAEPIPPFVALFGACHGGEDRKYKFVKTSIRPVSETHPITQGLGELQIYDEFYYRLKEVRDEANKDQQLITPLIEAKIDDKWELIGWCWERPDEGRSFGFSALHVHTNWDEPAYQRLMTQGVLWTLKMTPPSNWMEPMK</sequence>
<evidence type="ECO:0000313" key="2">
    <source>
        <dbReference type="EMBL" id="ADB19178.1"/>
    </source>
</evidence>
<keyword evidence="3" id="KW-1185">Reference proteome</keyword>
<dbReference type="KEGG" id="psl:Psta_4536"/>
<organism evidence="2 3">
    <name type="scientific">Pirellula staleyi (strain ATCC 27377 / DSM 6068 / ICPB 4128)</name>
    <name type="common">Pirella staleyi</name>
    <dbReference type="NCBI Taxonomy" id="530564"/>
    <lineage>
        <taxon>Bacteria</taxon>
        <taxon>Pseudomonadati</taxon>
        <taxon>Planctomycetota</taxon>
        <taxon>Planctomycetia</taxon>
        <taxon>Pirellulales</taxon>
        <taxon>Pirellulaceae</taxon>
        <taxon>Pirellula</taxon>
    </lineage>
</organism>
<dbReference type="Proteomes" id="UP000001887">
    <property type="component" value="Chromosome"/>
</dbReference>
<dbReference type="InterPro" id="IPR029010">
    <property type="entry name" value="ThuA-like"/>
</dbReference>
<accession>D2R6X5</accession>
<dbReference type="AlphaFoldDB" id="D2R6X5"/>
<dbReference type="STRING" id="530564.Psta_4536"/>
<name>D2R6X5_PIRSD</name>
<dbReference type="Gene3D" id="3.40.50.880">
    <property type="match status" value="1"/>
</dbReference>
<dbReference type="Pfam" id="PF06283">
    <property type="entry name" value="ThuA"/>
    <property type="match status" value="1"/>
</dbReference>
<evidence type="ECO:0000259" key="1">
    <source>
        <dbReference type="Pfam" id="PF06283"/>
    </source>
</evidence>
<dbReference type="eggNOG" id="COG3828">
    <property type="taxonomic scope" value="Bacteria"/>
</dbReference>
<dbReference type="SUPFAM" id="SSF52317">
    <property type="entry name" value="Class I glutamine amidotransferase-like"/>
    <property type="match status" value="1"/>
</dbReference>
<feature type="domain" description="ThuA-like" evidence="1">
    <location>
        <begin position="134"/>
        <end position="311"/>
    </location>
</feature>
<evidence type="ECO:0000313" key="3">
    <source>
        <dbReference type="Proteomes" id="UP000001887"/>
    </source>
</evidence>
<dbReference type="PANTHER" id="PTHR40469">
    <property type="entry name" value="SECRETED GLYCOSYL HYDROLASE"/>
    <property type="match status" value="1"/>
</dbReference>
<proteinExistence type="predicted"/>
<dbReference type="EMBL" id="CP001848">
    <property type="protein sequence ID" value="ADB19178.1"/>
    <property type="molecule type" value="Genomic_DNA"/>
</dbReference>
<dbReference type="InterPro" id="IPR029062">
    <property type="entry name" value="Class_I_gatase-like"/>
</dbReference>
<gene>
    <name evidence="2" type="ordered locus">Psta_4536</name>
</gene>
<protein>
    <recommendedName>
        <fullName evidence="1">ThuA-like domain-containing protein</fullName>
    </recommendedName>
</protein>